<name>A0A3R8QQ32_9MICO</name>
<evidence type="ECO:0000256" key="1">
    <source>
        <dbReference type="ARBA" id="ARBA00023002"/>
    </source>
</evidence>
<dbReference type="InterPro" id="IPR050463">
    <property type="entry name" value="Gfo/Idh/MocA_oxidrdct_glycsds"/>
</dbReference>
<proteinExistence type="predicted"/>
<dbReference type="GO" id="GO:0016491">
    <property type="term" value="F:oxidoreductase activity"/>
    <property type="evidence" value="ECO:0007669"/>
    <property type="project" value="UniProtKB-KW"/>
</dbReference>
<dbReference type="Gene3D" id="3.30.360.10">
    <property type="entry name" value="Dihydrodipicolinate Reductase, domain 2"/>
    <property type="match status" value="1"/>
</dbReference>
<dbReference type="SUPFAM" id="SSF51735">
    <property type="entry name" value="NAD(P)-binding Rossmann-fold domains"/>
    <property type="match status" value="1"/>
</dbReference>
<dbReference type="Proteomes" id="UP000274327">
    <property type="component" value="Unassembled WGS sequence"/>
</dbReference>
<dbReference type="Pfam" id="PF22725">
    <property type="entry name" value="GFO_IDH_MocA_C3"/>
    <property type="match status" value="1"/>
</dbReference>
<dbReference type="PANTHER" id="PTHR43818">
    <property type="entry name" value="BCDNA.GH03377"/>
    <property type="match status" value="1"/>
</dbReference>
<dbReference type="EMBL" id="QOCI01000002">
    <property type="protein sequence ID" value="RRR19538.1"/>
    <property type="molecule type" value="Genomic_DNA"/>
</dbReference>
<dbReference type="InterPro" id="IPR000683">
    <property type="entry name" value="Gfo/Idh/MocA-like_OxRdtase_N"/>
</dbReference>
<dbReference type="GeneID" id="78120306"/>
<dbReference type="Gene3D" id="3.40.50.720">
    <property type="entry name" value="NAD(P)-binding Rossmann-like Domain"/>
    <property type="match status" value="1"/>
</dbReference>
<organism evidence="5 6">
    <name type="scientific">Brachybacterium paraconglomeratum</name>
    <dbReference type="NCBI Taxonomy" id="173362"/>
    <lineage>
        <taxon>Bacteria</taxon>
        <taxon>Bacillati</taxon>
        <taxon>Actinomycetota</taxon>
        <taxon>Actinomycetes</taxon>
        <taxon>Micrococcales</taxon>
        <taxon>Dermabacteraceae</taxon>
        <taxon>Brachybacterium</taxon>
    </lineage>
</organism>
<dbReference type="Pfam" id="PF01408">
    <property type="entry name" value="GFO_IDH_MocA"/>
    <property type="match status" value="1"/>
</dbReference>
<evidence type="ECO:0000313" key="6">
    <source>
        <dbReference type="Proteomes" id="UP000274327"/>
    </source>
</evidence>
<dbReference type="AlphaFoldDB" id="A0A3R8QQ32"/>
<keyword evidence="6" id="KW-1185">Reference proteome</keyword>
<feature type="domain" description="Gfo/Idh/MocA-like oxidoreductase N-terminal" evidence="3">
    <location>
        <begin position="17"/>
        <end position="139"/>
    </location>
</feature>
<dbReference type="RefSeq" id="WP_126985268.1">
    <property type="nucleotide sequence ID" value="NZ_ML133852.1"/>
</dbReference>
<dbReference type="InterPro" id="IPR036291">
    <property type="entry name" value="NAD(P)-bd_dom_sf"/>
</dbReference>
<evidence type="ECO:0000256" key="2">
    <source>
        <dbReference type="ARBA" id="ARBA00023027"/>
    </source>
</evidence>
<keyword evidence="1" id="KW-0560">Oxidoreductase</keyword>
<sequence>MSMTDAAPAAAPALVPVVVIGAGGMGRAWIGTVLRSDAARLVGVADVLEGAAERAVAEVVPEEQRAAIVTGTDALDVARRSGAEAVIDVTIPAAHHAVTADALHAGYPVLGEKPCAATLAEAVSLAGHAEATGKLFMVSQSRRNNPHLHEARRLADELGGAGIVDTRFYKAPRFGGFRDEMEHPLIVDMAIHAFDAGRVLIDGNPLDVTATSYNPSWSWYAGDTAATVTITYDSGVVHTFAGSWAAPGAETSWNGDWRISGEHGSVLWDGETAPTSHAAAAEATEARLGRAPDPDARWELADSLERFCAALRGGPVPDSEVHANVWTQAIVEAAVRAADTGVRVQLADLLEEALAAARILDSADGRSSALHSWNTGTSGLSIG</sequence>
<dbReference type="GO" id="GO:0000166">
    <property type="term" value="F:nucleotide binding"/>
    <property type="evidence" value="ECO:0007669"/>
    <property type="project" value="InterPro"/>
</dbReference>
<dbReference type="InterPro" id="IPR055170">
    <property type="entry name" value="GFO_IDH_MocA-like_dom"/>
</dbReference>
<dbReference type="PANTHER" id="PTHR43818:SF11">
    <property type="entry name" value="BCDNA.GH03377"/>
    <property type="match status" value="1"/>
</dbReference>
<reference evidence="5 6" key="1">
    <citation type="submission" date="2018-07" db="EMBL/GenBank/DDBJ databases">
        <title>Brachybacteriurn paraconglorneratum KCTC 9916.</title>
        <authorList>
            <person name="Li Y."/>
        </authorList>
    </citation>
    <scope>NUCLEOTIDE SEQUENCE [LARGE SCALE GENOMIC DNA]</scope>
    <source>
        <strain evidence="5 6">KCTC 9916</strain>
    </source>
</reference>
<dbReference type="SUPFAM" id="SSF55347">
    <property type="entry name" value="Glyceraldehyde-3-phosphate dehydrogenase-like, C-terminal domain"/>
    <property type="match status" value="1"/>
</dbReference>
<keyword evidence="2" id="KW-0520">NAD</keyword>
<gene>
    <name evidence="5" type="ORF">DS079_04575</name>
</gene>
<comment type="caution">
    <text evidence="5">The sequence shown here is derived from an EMBL/GenBank/DDBJ whole genome shotgun (WGS) entry which is preliminary data.</text>
</comment>
<feature type="domain" description="GFO/IDH/MocA-like oxidoreductase" evidence="4">
    <location>
        <begin position="182"/>
        <end position="266"/>
    </location>
</feature>
<evidence type="ECO:0000259" key="3">
    <source>
        <dbReference type="Pfam" id="PF01408"/>
    </source>
</evidence>
<evidence type="ECO:0000259" key="4">
    <source>
        <dbReference type="Pfam" id="PF22725"/>
    </source>
</evidence>
<accession>A0A3R8QQ32</accession>
<protein>
    <submittedName>
        <fullName evidence="5">Gfo/Idh/MocA family oxidoreductase</fullName>
    </submittedName>
</protein>
<evidence type="ECO:0000313" key="5">
    <source>
        <dbReference type="EMBL" id="RRR19538.1"/>
    </source>
</evidence>